<evidence type="ECO:0000256" key="4">
    <source>
        <dbReference type="ARBA" id="ARBA00023033"/>
    </source>
</evidence>
<gene>
    <name evidence="6" type="ORF">DFR71_4664</name>
</gene>
<evidence type="ECO:0000256" key="3">
    <source>
        <dbReference type="ARBA" id="ARBA00023002"/>
    </source>
</evidence>
<keyword evidence="1" id="KW-0285">Flavoprotein</keyword>
<feature type="domain" description="Luciferase-like" evidence="5">
    <location>
        <begin position="11"/>
        <end position="243"/>
    </location>
</feature>
<evidence type="ECO:0000313" key="6">
    <source>
        <dbReference type="EMBL" id="TCJ95747.1"/>
    </source>
</evidence>
<keyword evidence="2" id="KW-0288">FMN</keyword>
<keyword evidence="7" id="KW-1185">Reference proteome</keyword>
<sequence length="299" mass="34014">MTVGPSQHESRFGVMLYPDETFPVLLERIRWLEELGFDQVFLPDHSGDLRDRRGRWFDSWAVLAAAAVSTRRIRLGMLVANQILRPPAQLAQQAITIDHASHGRFELGVGAGLFAWDHHSVGEHPWPPRQRMRRFTDYVAIVDGLLYAREETFSYTGDELWVKEVPTAPGSWQSPRLPLIVGGQSPTVLRVAAATADVWNTHGPPGASDTQTLQATAEQTHRIDHLAEAADRDPAMIRRSYTVFGPWDPRWGRHTYEEIFDRFGAVGMTDFVLDWPVRSQLDEFERIAREVLPDRRTRG</sequence>
<dbReference type="SUPFAM" id="SSF51679">
    <property type="entry name" value="Bacterial luciferase-like"/>
    <property type="match status" value="1"/>
</dbReference>
<dbReference type="AlphaFoldDB" id="A0A4R1FLN8"/>
<comment type="caution">
    <text evidence="6">The sequence shown here is derived from an EMBL/GenBank/DDBJ whole genome shotgun (WGS) entry which is preliminary data.</text>
</comment>
<evidence type="ECO:0000256" key="1">
    <source>
        <dbReference type="ARBA" id="ARBA00022630"/>
    </source>
</evidence>
<dbReference type="PANTHER" id="PTHR42847:SF4">
    <property type="entry name" value="ALKANESULFONATE MONOOXYGENASE-RELATED"/>
    <property type="match status" value="1"/>
</dbReference>
<evidence type="ECO:0000259" key="5">
    <source>
        <dbReference type="Pfam" id="PF00296"/>
    </source>
</evidence>
<keyword evidence="3" id="KW-0560">Oxidoreductase</keyword>
<dbReference type="STRING" id="1210063.GCA_001612665_03867"/>
<dbReference type="Pfam" id="PF00296">
    <property type="entry name" value="Bac_luciferase"/>
    <property type="match status" value="1"/>
</dbReference>
<accession>A0A4R1FLN8</accession>
<dbReference type="EMBL" id="SMFR01000003">
    <property type="protein sequence ID" value="TCJ95747.1"/>
    <property type="molecule type" value="Genomic_DNA"/>
</dbReference>
<reference evidence="6 7" key="1">
    <citation type="submission" date="2019-03" db="EMBL/GenBank/DDBJ databases">
        <title>Genomic Encyclopedia of Type Strains, Phase IV (KMG-IV): sequencing the most valuable type-strain genomes for metagenomic binning, comparative biology and taxonomic classification.</title>
        <authorList>
            <person name="Goeker M."/>
        </authorList>
    </citation>
    <scope>NUCLEOTIDE SEQUENCE [LARGE SCALE GENOMIC DNA]</scope>
    <source>
        <strain evidence="6 7">DSM 44684</strain>
    </source>
</reference>
<dbReference type="GO" id="GO:0046306">
    <property type="term" value="P:alkanesulfonate catabolic process"/>
    <property type="evidence" value="ECO:0007669"/>
    <property type="project" value="TreeGrafter"/>
</dbReference>
<dbReference type="Gene3D" id="3.20.20.30">
    <property type="entry name" value="Luciferase-like domain"/>
    <property type="match status" value="1"/>
</dbReference>
<dbReference type="InterPro" id="IPR036661">
    <property type="entry name" value="Luciferase-like_sf"/>
</dbReference>
<dbReference type="Proteomes" id="UP000294856">
    <property type="component" value="Unassembled WGS sequence"/>
</dbReference>
<protein>
    <submittedName>
        <fullName evidence="6">Luciferase-like monooxygenase</fullName>
    </submittedName>
</protein>
<dbReference type="InterPro" id="IPR050172">
    <property type="entry name" value="SsuD_RutA_monooxygenase"/>
</dbReference>
<dbReference type="InterPro" id="IPR011251">
    <property type="entry name" value="Luciferase-like_dom"/>
</dbReference>
<evidence type="ECO:0000313" key="7">
    <source>
        <dbReference type="Proteomes" id="UP000294856"/>
    </source>
</evidence>
<evidence type="ECO:0000256" key="2">
    <source>
        <dbReference type="ARBA" id="ARBA00022643"/>
    </source>
</evidence>
<keyword evidence="4 6" id="KW-0503">Monooxygenase</keyword>
<organism evidence="6 7">
    <name type="scientific">Nocardia alba</name>
    <dbReference type="NCBI Taxonomy" id="225051"/>
    <lineage>
        <taxon>Bacteria</taxon>
        <taxon>Bacillati</taxon>
        <taxon>Actinomycetota</taxon>
        <taxon>Actinomycetes</taxon>
        <taxon>Mycobacteriales</taxon>
        <taxon>Nocardiaceae</taxon>
        <taxon>Nocardia</taxon>
    </lineage>
</organism>
<dbReference type="GO" id="GO:0008726">
    <property type="term" value="F:alkanesulfonate monooxygenase activity"/>
    <property type="evidence" value="ECO:0007669"/>
    <property type="project" value="TreeGrafter"/>
</dbReference>
<proteinExistence type="predicted"/>
<name>A0A4R1FLN8_9NOCA</name>
<dbReference type="PANTHER" id="PTHR42847">
    <property type="entry name" value="ALKANESULFONATE MONOOXYGENASE"/>
    <property type="match status" value="1"/>
</dbReference>